<dbReference type="InterPro" id="IPR000538">
    <property type="entry name" value="Link_dom"/>
</dbReference>
<evidence type="ECO:0000256" key="12">
    <source>
        <dbReference type="ARBA" id="ARBA00074556"/>
    </source>
</evidence>
<feature type="chain" id="PRO_5023806108" description="Lymphatic vessel endothelial hyaluronic acid receptor 1" evidence="18">
    <location>
        <begin position="27"/>
        <end position="326"/>
    </location>
</feature>
<keyword evidence="4 18" id="KW-0732">Signal</keyword>
<protein>
    <recommendedName>
        <fullName evidence="12">Lymphatic vessel endothelial hyaluronic acid receptor 1</fullName>
    </recommendedName>
    <alternativeName>
        <fullName evidence="14">Cell surface retention sequence-binding protein 1</fullName>
    </alternativeName>
    <alternativeName>
        <fullName evidence="13">Extracellular link domain-containing protein 1</fullName>
    </alternativeName>
</protein>
<dbReference type="RefSeq" id="XP_001379514.2">
    <property type="nucleotide sequence ID" value="XM_001379477.5"/>
</dbReference>
<evidence type="ECO:0000256" key="18">
    <source>
        <dbReference type="SAM" id="SignalP"/>
    </source>
</evidence>
<evidence type="ECO:0000256" key="5">
    <source>
        <dbReference type="ARBA" id="ARBA00022989"/>
    </source>
</evidence>
<dbReference type="SMART" id="SM00445">
    <property type="entry name" value="LINK"/>
    <property type="match status" value="1"/>
</dbReference>
<feature type="compositionally biased region" description="Low complexity" evidence="16">
    <location>
        <begin position="310"/>
        <end position="326"/>
    </location>
</feature>
<dbReference type="FunFam" id="3.10.100.10:FF:000057">
    <property type="entry name" value="Lymphatic vessel endothelial hyaluronic acid receptor 1"/>
    <property type="match status" value="1"/>
</dbReference>
<sequence>MARRPIMERCPTMALLLSLLLFMVQGLLRVEDLLITDPCRIMGITLIGKGKGPELNFTDASDACSLLGLQLASKAQVTTAKDFGFETCSFGWVSDKYVVISRILPNPKCGKNKIGVLEWNLKLQKEQYAYCYNSSDTWINSCKPEAVTTEEDITILPTVLDTTETEHNVSVTADTTTTSPALPPNPGKPRWNKKLICVTELFLETSTMETSAMPEEVEPTFESQAAFKNEGVTFGGVPTTLLVLALIFFIAAVVLAVCYVKRYMSSFPFTNKNQKENTEAKGAKATKAGDKSPKEEPKKSEKKAEETKMTPKMTPKMTVKYMEAEV</sequence>
<comment type="caution">
    <text evidence="15">Lacks conserved residue(s) required for the propagation of feature annotation.</text>
</comment>
<dbReference type="GO" id="GO:0004888">
    <property type="term" value="F:transmembrane signaling receptor activity"/>
    <property type="evidence" value="ECO:0000318"/>
    <property type="project" value="GO_Central"/>
</dbReference>
<keyword evidence="5 17" id="KW-1133">Transmembrane helix</keyword>
<dbReference type="CDD" id="cd03516">
    <property type="entry name" value="Link_domain_CD44_like"/>
    <property type="match status" value="1"/>
</dbReference>
<dbReference type="GO" id="GO:0007155">
    <property type="term" value="P:cell adhesion"/>
    <property type="evidence" value="ECO:0007669"/>
    <property type="project" value="InterPro"/>
</dbReference>
<evidence type="ECO:0000256" key="9">
    <source>
        <dbReference type="ARBA" id="ARBA00023180"/>
    </source>
</evidence>
<evidence type="ECO:0000256" key="13">
    <source>
        <dbReference type="ARBA" id="ARBA00078806"/>
    </source>
</evidence>
<dbReference type="STRING" id="13616.ENSMODP00000010202"/>
<dbReference type="HOGENOM" id="CLU_074364_1_0_1"/>
<dbReference type="PROSITE" id="PS50963">
    <property type="entry name" value="LINK_2"/>
    <property type="match status" value="1"/>
</dbReference>
<evidence type="ECO:0000256" key="15">
    <source>
        <dbReference type="PROSITE-ProRule" id="PRU00323"/>
    </source>
</evidence>
<evidence type="ECO:0000256" key="3">
    <source>
        <dbReference type="ARBA" id="ARBA00022692"/>
    </source>
</evidence>
<dbReference type="Pfam" id="PF00193">
    <property type="entry name" value="Xlink"/>
    <property type="match status" value="1"/>
</dbReference>
<dbReference type="Bgee" id="ENSMODG00000008209">
    <property type="expression patterns" value="Expressed in lung and 18 other cell types or tissues"/>
</dbReference>
<reference evidence="20 21" key="1">
    <citation type="journal article" date="2007" name="Nature">
        <title>Genome of the marsupial Monodelphis domestica reveals innovation in non-coding sequences.</title>
        <authorList>
            <person name="Mikkelsen T.S."/>
            <person name="Wakefield M.J."/>
            <person name="Aken B."/>
            <person name="Amemiya C.T."/>
            <person name="Chang J.L."/>
            <person name="Duke S."/>
            <person name="Garber M."/>
            <person name="Gentles A.J."/>
            <person name="Goodstadt L."/>
            <person name="Heger A."/>
            <person name="Jurka J."/>
            <person name="Kamal M."/>
            <person name="Mauceli E."/>
            <person name="Searle S.M."/>
            <person name="Sharpe T."/>
            <person name="Baker M.L."/>
            <person name="Batzer M.A."/>
            <person name="Benos P.V."/>
            <person name="Belov K."/>
            <person name="Clamp M."/>
            <person name="Cook A."/>
            <person name="Cuff J."/>
            <person name="Das R."/>
            <person name="Davidow L."/>
            <person name="Deakin J.E."/>
            <person name="Fazzari M.J."/>
            <person name="Glass J.L."/>
            <person name="Grabherr M."/>
            <person name="Greally J.M."/>
            <person name="Gu W."/>
            <person name="Hore T.A."/>
            <person name="Huttley G.A."/>
            <person name="Kleber M."/>
            <person name="Jirtle R.L."/>
            <person name="Koina E."/>
            <person name="Lee J.T."/>
            <person name="Mahony S."/>
            <person name="Marra M.A."/>
            <person name="Miller R.D."/>
            <person name="Nicholls R.D."/>
            <person name="Oda M."/>
            <person name="Papenfuss A.T."/>
            <person name="Parra Z.E."/>
            <person name="Pollock D.D."/>
            <person name="Ray D.A."/>
            <person name="Schein J.E."/>
            <person name="Speed T.P."/>
            <person name="Thompson K."/>
            <person name="VandeBerg J.L."/>
            <person name="Wade C.M."/>
            <person name="Walker J.A."/>
            <person name="Waters P.D."/>
            <person name="Webber C."/>
            <person name="Weidman J.R."/>
            <person name="Xie X."/>
            <person name="Zody M.C."/>
            <person name="Baldwin J."/>
            <person name="Abdouelleil A."/>
            <person name="Abdulkadir J."/>
            <person name="Abebe A."/>
            <person name="Abera B."/>
            <person name="Abreu J."/>
            <person name="Acer S.C."/>
            <person name="Aftuck L."/>
            <person name="Alexander A."/>
            <person name="An P."/>
            <person name="Anderson E."/>
            <person name="Anderson S."/>
            <person name="Arachi H."/>
            <person name="Azer M."/>
            <person name="Bachantsang P."/>
            <person name="Barry A."/>
            <person name="Bayul T."/>
            <person name="Berlin A."/>
            <person name="Bessette D."/>
            <person name="Bloom T."/>
            <person name="Bloom T."/>
            <person name="Boguslavskiy L."/>
            <person name="Bonnet C."/>
            <person name="Boukhgalter B."/>
            <person name="Bourzgui I."/>
            <person name="Brown A."/>
            <person name="Cahill P."/>
            <person name="Channer S."/>
            <person name="Cheshatsang Y."/>
            <person name="Chuda L."/>
            <person name="Citroen M."/>
            <person name="Collymore A."/>
            <person name="Cooke P."/>
            <person name="Costello M."/>
            <person name="D'Aco K."/>
            <person name="Daza R."/>
            <person name="De Haan G."/>
            <person name="DeGray S."/>
            <person name="DeMaso C."/>
            <person name="Dhargay N."/>
            <person name="Dooley K."/>
            <person name="Dooley E."/>
            <person name="Doricent M."/>
            <person name="Dorje P."/>
            <person name="Dorjee K."/>
            <person name="Dupes A."/>
            <person name="Elong R."/>
            <person name="Falk J."/>
            <person name="Farina A."/>
            <person name="Faro S."/>
            <person name="Ferguson D."/>
            <person name="Fisher S."/>
            <person name="Foley C.D."/>
            <person name="Franke A."/>
            <person name="Friedrich D."/>
            <person name="Gadbois L."/>
            <person name="Gearin G."/>
            <person name="Gearin C.R."/>
            <person name="Giannoukos G."/>
            <person name="Goode T."/>
            <person name="Graham J."/>
            <person name="Grandbois E."/>
            <person name="Grewal S."/>
            <person name="Gyaltsen K."/>
            <person name="Hafez N."/>
            <person name="Hagos B."/>
            <person name="Hall J."/>
            <person name="Henson C."/>
            <person name="Hollinger A."/>
            <person name="Honan T."/>
            <person name="Huard M.D."/>
            <person name="Hughes L."/>
            <person name="Hurhula B."/>
            <person name="Husby M.E."/>
            <person name="Kamat A."/>
            <person name="Kanga B."/>
            <person name="Kashin S."/>
            <person name="Khazanovich D."/>
            <person name="Kisner P."/>
            <person name="Lance K."/>
            <person name="Lara M."/>
            <person name="Lee W."/>
            <person name="Lennon N."/>
            <person name="Letendre F."/>
            <person name="LeVine R."/>
            <person name="Lipovsky A."/>
            <person name="Liu X."/>
            <person name="Liu J."/>
            <person name="Liu S."/>
            <person name="Lokyitsang T."/>
            <person name="Lokyitsang Y."/>
            <person name="Lubonja R."/>
            <person name="Lui A."/>
            <person name="MacDonald P."/>
            <person name="Magnisalis V."/>
            <person name="Maru K."/>
            <person name="Matthews C."/>
            <person name="McCusker W."/>
            <person name="McDonough S."/>
            <person name="Mehta T."/>
            <person name="Meldrim J."/>
            <person name="Meneus L."/>
            <person name="Mihai O."/>
            <person name="Mihalev A."/>
            <person name="Mihova T."/>
            <person name="Mittelman R."/>
            <person name="Mlenga V."/>
            <person name="Montmayeur A."/>
            <person name="Mulrain L."/>
            <person name="Navidi A."/>
            <person name="Naylor J."/>
            <person name="Negash T."/>
            <person name="Nguyen T."/>
            <person name="Nguyen N."/>
            <person name="Nicol R."/>
            <person name="Norbu C."/>
            <person name="Norbu N."/>
            <person name="Novod N."/>
            <person name="O'Neill B."/>
            <person name="Osman S."/>
            <person name="Markiewicz E."/>
            <person name="Oyono O.L."/>
            <person name="Patti C."/>
            <person name="Phunkhang P."/>
            <person name="Pierre F."/>
            <person name="Priest M."/>
            <person name="Raghuraman S."/>
            <person name="Rege F."/>
            <person name="Reyes R."/>
            <person name="Rise C."/>
            <person name="Rogov P."/>
            <person name="Ross K."/>
            <person name="Ryan E."/>
            <person name="Settipalli S."/>
            <person name="Shea T."/>
            <person name="Sherpa N."/>
            <person name="Shi L."/>
            <person name="Shih D."/>
            <person name="Sparrow T."/>
            <person name="Spaulding J."/>
            <person name="Stalker J."/>
            <person name="Stange-Thomann N."/>
            <person name="Stavropoulos S."/>
            <person name="Stone C."/>
            <person name="Strader C."/>
            <person name="Tesfaye S."/>
            <person name="Thomson T."/>
            <person name="Thoulutsang Y."/>
            <person name="Thoulutsang D."/>
            <person name="Topham K."/>
            <person name="Topping I."/>
            <person name="Tsamla T."/>
            <person name="Vassiliev H."/>
            <person name="Vo A."/>
            <person name="Wangchuk T."/>
            <person name="Wangdi T."/>
            <person name="Weiand M."/>
            <person name="Wilkinson J."/>
            <person name="Wilson A."/>
            <person name="Yadav S."/>
            <person name="Young G."/>
            <person name="Yu Q."/>
            <person name="Zembek L."/>
            <person name="Zhong D."/>
            <person name="Zimmer A."/>
            <person name="Zwirko Z."/>
            <person name="Jaffe D.B."/>
            <person name="Alvarez P."/>
            <person name="Brockman W."/>
            <person name="Butler J."/>
            <person name="Chin C."/>
            <person name="Gnerre S."/>
            <person name="MacCallum I."/>
            <person name="Graves J.A."/>
            <person name="Ponting C.P."/>
            <person name="Breen M."/>
            <person name="Samollow P.B."/>
            <person name="Lander E.S."/>
            <person name="Lindblad-Toh K."/>
        </authorList>
    </citation>
    <scope>NUCLEOTIDE SEQUENCE [LARGE SCALE GENOMIC DNA]</scope>
</reference>
<dbReference type="GO" id="GO:0002693">
    <property type="term" value="P:positive regulation of cellular extravasation"/>
    <property type="evidence" value="ECO:0007669"/>
    <property type="project" value="Ensembl"/>
</dbReference>
<accession>F7AL98</accession>
<comment type="function">
    <text evidence="10">Ligand-specific transporter trafficking between intracellular organelles (TGN) and the plasma membrane. Plays a role in autocrine regulation of cell growth mediated by growth regulators containing cell surface retention sequence binding (CRS). May act as a hyaluronan (HA) transporter, either mediating its uptake for catabolism within lymphatic endothelial cells themselves, or its transport into the lumen of afferent lymphatic vessels for subsequent re-uptake and degradation in lymph nodes. Binds to pericelluar hyaluronan matrices deposited on the surface of leukocytes and facilitates cell adhesion and migration through lymphatic endothelium.</text>
</comment>
<evidence type="ECO:0000256" key="11">
    <source>
        <dbReference type="ARBA" id="ARBA00063369"/>
    </source>
</evidence>
<name>F7AL98_MONDO</name>
<feature type="compositionally biased region" description="Basic and acidic residues" evidence="16">
    <location>
        <begin position="277"/>
        <end position="309"/>
    </location>
</feature>
<evidence type="ECO:0000313" key="21">
    <source>
        <dbReference type="Proteomes" id="UP000002280"/>
    </source>
</evidence>
<evidence type="ECO:0000256" key="17">
    <source>
        <dbReference type="SAM" id="Phobius"/>
    </source>
</evidence>
<dbReference type="GO" id="GO:0005886">
    <property type="term" value="C:plasma membrane"/>
    <property type="evidence" value="ECO:0000318"/>
    <property type="project" value="GO_Central"/>
</dbReference>
<comment type="subunit">
    <text evidence="11">Homodimer; disulfide-linked. Interacts with PDGFB and IGFBP3. Forms a transient ternary complex with PDGFB and PDGFRB in TGN.</text>
</comment>
<keyword evidence="21" id="KW-1185">Reference proteome</keyword>
<dbReference type="InParanoid" id="F7AL98"/>
<dbReference type="eggNOG" id="ENOG502RY70">
    <property type="taxonomic scope" value="Eukaryota"/>
</dbReference>
<evidence type="ECO:0000256" key="1">
    <source>
        <dbReference type="ARBA" id="ARBA00004167"/>
    </source>
</evidence>
<evidence type="ECO:0000256" key="8">
    <source>
        <dbReference type="ARBA" id="ARBA00023170"/>
    </source>
</evidence>
<dbReference type="GeneID" id="100029864"/>
<proteinExistence type="predicted"/>
<dbReference type="AlphaFoldDB" id="F7AL98"/>
<feature type="transmembrane region" description="Helical" evidence="17">
    <location>
        <begin position="241"/>
        <end position="260"/>
    </location>
</feature>
<dbReference type="GO" id="GO:0005540">
    <property type="term" value="F:hyaluronic acid binding"/>
    <property type="evidence" value="ECO:0000318"/>
    <property type="project" value="GO_Central"/>
</dbReference>
<dbReference type="OrthoDB" id="8952307at2759"/>
<feature type="disulfide bond" evidence="15">
    <location>
        <begin position="88"/>
        <end position="109"/>
    </location>
</feature>
<evidence type="ECO:0000256" key="10">
    <source>
        <dbReference type="ARBA" id="ARBA00057127"/>
    </source>
</evidence>
<dbReference type="FunCoup" id="F7AL98">
    <property type="interactions" value="102"/>
</dbReference>
<keyword evidence="7 15" id="KW-1015">Disulfide bond</keyword>
<dbReference type="Gene3D" id="3.10.100.10">
    <property type="entry name" value="Mannose-Binding Protein A, subunit A"/>
    <property type="match status" value="1"/>
</dbReference>
<feature type="signal peptide" evidence="18">
    <location>
        <begin position="1"/>
        <end position="26"/>
    </location>
</feature>
<comment type="subcellular location">
    <subcellularLocation>
        <location evidence="1">Membrane</location>
        <topology evidence="1">Single-pass membrane protein</topology>
    </subcellularLocation>
</comment>
<evidence type="ECO:0000256" key="7">
    <source>
        <dbReference type="ARBA" id="ARBA00023157"/>
    </source>
</evidence>
<evidence type="ECO:0000313" key="20">
    <source>
        <dbReference type="Ensembl" id="ENSMODP00000010202.4"/>
    </source>
</evidence>
<dbReference type="OMA" id="ILPNPKC"/>
<evidence type="ECO:0000256" key="16">
    <source>
        <dbReference type="SAM" id="MobiDB-lite"/>
    </source>
</evidence>
<feature type="region of interest" description="Disordered" evidence="16">
    <location>
        <begin position="277"/>
        <end position="326"/>
    </location>
</feature>
<dbReference type="GeneTree" id="ENSGT00530000063822"/>
<evidence type="ECO:0000256" key="2">
    <source>
        <dbReference type="ARBA" id="ARBA00022448"/>
    </source>
</evidence>
<dbReference type="SUPFAM" id="SSF56436">
    <property type="entry name" value="C-type lectin-like"/>
    <property type="match status" value="1"/>
</dbReference>
<dbReference type="KEGG" id="mdo:100029864"/>
<dbReference type="InterPro" id="IPR043210">
    <property type="entry name" value="CD44_antigen-like"/>
</dbReference>
<feature type="domain" description="Link" evidence="19">
    <location>
        <begin position="43"/>
        <end position="133"/>
    </location>
</feature>
<evidence type="ECO:0000256" key="6">
    <source>
        <dbReference type="ARBA" id="ARBA00023136"/>
    </source>
</evidence>
<dbReference type="InterPro" id="IPR016186">
    <property type="entry name" value="C-type_lectin-like/link_sf"/>
</dbReference>
<keyword evidence="6 17" id="KW-0472">Membrane</keyword>
<keyword evidence="2" id="KW-0813">Transport</keyword>
<dbReference type="Ensembl" id="ENSMODT00000010399.4">
    <property type="protein sequence ID" value="ENSMODP00000010202.4"/>
    <property type="gene ID" value="ENSMODG00000008209.4"/>
</dbReference>
<evidence type="ECO:0000256" key="14">
    <source>
        <dbReference type="ARBA" id="ARBA00081249"/>
    </source>
</evidence>
<keyword evidence="9" id="KW-0325">Glycoprotein</keyword>
<dbReference type="PANTHER" id="PTHR10225">
    <property type="entry name" value="HYALURONAN RECEPTOR"/>
    <property type="match status" value="1"/>
</dbReference>
<reference evidence="20" key="2">
    <citation type="submission" date="2025-08" db="UniProtKB">
        <authorList>
            <consortium name="Ensembl"/>
        </authorList>
    </citation>
    <scope>IDENTIFICATION</scope>
</reference>
<evidence type="ECO:0000256" key="4">
    <source>
        <dbReference type="ARBA" id="ARBA00022729"/>
    </source>
</evidence>
<gene>
    <name evidence="20" type="primary">LYVE1</name>
</gene>
<keyword evidence="8" id="KW-0675">Receptor</keyword>
<organism evidence="20 21">
    <name type="scientific">Monodelphis domestica</name>
    <name type="common">Gray short-tailed opossum</name>
    <dbReference type="NCBI Taxonomy" id="13616"/>
    <lineage>
        <taxon>Eukaryota</taxon>
        <taxon>Metazoa</taxon>
        <taxon>Chordata</taxon>
        <taxon>Craniata</taxon>
        <taxon>Vertebrata</taxon>
        <taxon>Euteleostomi</taxon>
        <taxon>Mammalia</taxon>
        <taxon>Metatheria</taxon>
        <taxon>Didelphimorphia</taxon>
        <taxon>Didelphidae</taxon>
        <taxon>Monodelphis</taxon>
    </lineage>
</organism>
<reference evidence="20" key="3">
    <citation type="submission" date="2025-09" db="UniProtKB">
        <authorList>
            <consortium name="Ensembl"/>
        </authorList>
    </citation>
    <scope>IDENTIFICATION</scope>
</reference>
<keyword evidence="3 17" id="KW-0812">Transmembrane</keyword>
<dbReference type="CTD" id="10894"/>
<dbReference type="Proteomes" id="UP000002280">
    <property type="component" value="Chromosome 5"/>
</dbReference>
<dbReference type="PANTHER" id="PTHR10225:SF2">
    <property type="entry name" value="LYMPHATIC VESSEL ENDOTHELIAL HYALURONIC ACID RECEPTOR 1"/>
    <property type="match status" value="1"/>
</dbReference>
<evidence type="ECO:0000259" key="19">
    <source>
        <dbReference type="PROSITE" id="PS50963"/>
    </source>
</evidence>
<dbReference type="InterPro" id="IPR016187">
    <property type="entry name" value="CTDL_fold"/>
</dbReference>